<accession>A0A0P0V8W8</accession>
<reference evidence="2" key="2">
    <citation type="journal article" date="2013" name="Plant Cell Physiol.">
        <title>Rice Annotation Project Database (RAP-DB): an integrative and interactive database for rice genomics.</title>
        <authorList>
            <person name="Sakai H."/>
            <person name="Lee S.S."/>
            <person name="Tanaka T."/>
            <person name="Numa H."/>
            <person name="Kim J."/>
            <person name="Kawahara Y."/>
            <person name="Wakimoto H."/>
            <person name="Yang C.C."/>
            <person name="Iwamoto M."/>
            <person name="Abe T."/>
            <person name="Yamada Y."/>
            <person name="Muto A."/>
            <person name="Inokuchi H."/>
            <person name="Ikemura T."/>
            <person name="Matsumoto T."/>
            <person name="Sasaki T."/>
            <person name="Itoh T."/>
        </authorList>
    </citation>
    <scope>NUCLEOTIDE SEQUENCE</scope>
</reference>
<reference evidence="2" key="4">
    <citation type="submission" date="2015-10" db="EMBL/GenBank/DDBJ databases">
        <authorList>
            <person name="Sakai H."/>
            <person name="Kawahara Y."/>
            <person name="Matsumoto T."/>
            <person name="Buell C.R."/>
            <person name="Itoh T."/>
        </authorList>
    </citation>
    <scope>NUCLEOTIDE SEQUENCE</scope>
</reference>
<sequence>MNLFHVRSVWIHFSRTVELITRNVENKHLTFHLKGTKLTCKELISAPRLYVISMRNLFGSSKETCNSCPMTRSISLLTGSISKVKAYDYTIIF</sequence>
<protein>
    <submittedName>
        <fullName evidence="1">Os01g0777450 protein</fullName>
    </submittedName>
    <submittedName>
        <fullName evidence="2">Os01g0777650 protein</fullName>
    </submittedName>
</protein>
<dbReference type="AlphaFoldDB" id="A0A0P0V8W8"/>
<dbReference type="Proteomes" id="UP000059680">
    <property type="component" value="Chromosome 1"/>
</dbReference>
<dbReference type="Gramene" id="Os01t0777650-01">
    <property type="protein sequence ID" value="Os01t0777650-01"/>
    <property type="gene ID" value="Os01g0777650"/>
</dbReference>
<reference evidence="2 3" key="3">
    <citation type="journal article" date="2013" name="Rice">
        <title>Improvement of the Oryza sativa Nipponbare reference genome using next generation sequence and optical map data.</title>
        <authorList>
            <person name="Kawahara Y."/>
            <person name="de la Bastide M."/>
            <person name="Hamilton J.P."/>
            <person name="Kanamori H."/>
            <person name="McCombie W.R."/>
            <person name="Ouyang S."/>
            <person name="Schwartz D.C."/>
            <person name="Tanaka T."/>
            <person name="Wu J."/>
            <person name="Zhou S."/>
            <person name="Childs K.L."/>
            <person name="Davidson R.M."/>
            <person name="Lin H."/>
            <person name="Quesada-Ocampo L."/>
            <person name="Vaillancourt B."/>
            <person name="Sakai H."/>
            <person name="Lee S.S."/>
            <person name="Kim J."/>
            <person name="Numa H."/>
            <person name="Itoh T."/>
            <person name="Buell C.R."/>
            <person name="Matsumoto T."/>
        </authorList>
    </citation>
    <scope>NUCLEOTIDE SEQUENCE [LARGE SCALE GENOMIC DNA]</scope>
    <source>
        <strain evidence="3">cv. Nipponbare</strain>
    </source>
</reference>
<gene>
    <name evidence="1" type="ordered locus">Os01g0777450</name>
    <name evidence="2" type="ordered locus">Os01g0777650</name>
    <name evidence="1" type="ORF">OSNPB_010777450</name>
    <name evidence="2" type="ORF">OSNPB_010777650</name>
</gene>
<dbReference type="EMBL" id="AP014957">
    <property type="protein sequence ID" value="BAS74618.1"/>
    <property type="molecule type" value="Genomic_DNA"/>
</dbReference>
<organism evidence="2 3">
    <name type="scientific">Oryza sativa subsp. japonica</name>
    <name type="common">Rice</name>
    <dbReference type="NCBI Taxonomy" id="39947"/>
    <lineage>
        <taxon>Eukaryota</taxon>
        <taxon>Viridiplantae</taxon>
        <taxon>Streptophyta</taxon>
        <taxon>Embryophyta</taxon>
        <taxon>Tracheophyta</taxon>
        <taxon>Spermatophyta</taxon>
        <taxon>Magnoliopsida</taxon>
        <taxon>Liliopsida</taxon>
        <taxon>Poales</taxon>
        <taxon>Poaceae</taxon>
        <taxon>BOP clade</taxon>
        <taxon>Oryzoideae</taxon>
        <taxon>Oryzeae</taxon>
        <taxon>Oryzinae</taxon>
        <taxon>Oryza</taxon>
        <taxon>Oryza sativa</taxon>
    </lineage>
</organism>
<dbReference type="PaxDb" id="39947-A0A0P0V8W8"/>
<name>A0A0P0V8W8_ORYSJ</name>
<dbReference type="Gramene" id="Os01t0777450-01">
    <property type="protein sequence ID" value="Os01t0777450-01"/>
    <property type="gene ID" value="Os01g0777450"/>
</dbReference>
<evidence type="ECO:0000313" key="3">
    <source>
        <dbReference type="Proteomes" id="UP000059680"/>
    </source>
</evidence>
<proteinExistence type="predicted"/>
<keyword evidence="3" id="KW-1185">Reference proteome</keyword>
<dbReference type="EMBL" id="AP014957">
    <property type="protein sequence ID" value="BAS74616.1"/>
    <property type="molecule type" value="Genomic_DNA"/>
</dbReference>
<reference evidence="3" key="1">
    <citation type="journal article" date="2005" name="Nature">
        <title>The map-based sequence of the rice genome.</title>
        <authorList>
            <consortium name="International rice genome sequencing project (IRGSP)"/>
            <person name="Matsumoto T."/>
            <person name="Wu J."/>
            <person name="Kanamori H."/>
            <person name="Katayose Y."/>
            <person name="Fujisawa M."/>
            <person name="Namiki N."/>
            <person name="Mizuno H."/>
            <person name="Yamamoto K."/>
            <person name="Antonio B.A."/>
            <person name="Baba T."/>
            <person name="Sakata K."/>
            <person name="Nagamura Y."/>
            <person name="Aoki H."/>
            <person name="Arikawa K."/>
            <person name="Arita K."/>
            <person name="Bito T."/>
            <person name="Chiden Y."/>
            <person name="Fujitsuka N."/>
            <person name="Fukunaka R."/>
            <person name="Hamada M."/>
            <person name="Harada C."/>
            <person name="Hayashi A."/>
            <person name="Hijishita S."/>
            <person name="Honda M."/>
            <person name="Hosokawa S."/>
            <person name="Ichikawa Y."/>
            <person name="Idonuma A."/>
            <person name="Iijima M."/>
            <person name="Ikeda M."/>
            <person name="Ikeno M."/>
            <person name="Ito K."/>
            <person name="Ito S."/>
            <person name="Ito T."/>
            <person name="Ito Y."/>
            <person name="Ito Y."/>
            <person name="Iwabuchi A."/>
            <person name="Kamiya K."/>
            <person name="Karasawa W."/>
            <person name="Kurita K."/>
            <person name="Katagiri S."/>
            <person name="Kikuta A."/>
            <person name="Kobayashi H."/>
            <person name="Kobayashi N."/>
            <person name="Machita K."/>
            <person name="Maehara T."/>
            <person name="Masukawa M."/>
            <person name="Mizubayashi T."/>
            <person name="Mukai Y."/>
            <person name="Nagasaki H."/>
            <person name="Nagata Y."/>
            <person name="Naito S."/>
            <person name="Nakashima M."/>
            <person name="Nakama Y."/>
            <person name="Nakamichi Y."/>
            <person name="Nakamura M."/>
            <person name="Meguro A."/>
            <person name="Negishi M."/>
            <person name="Ohta I."/>
            <person name="Ohta T."/>
            <person name="Okamoto M."/>
            <person name="Ono N."/>
            <person name="Saji S."/>
            <person name="Sakaguchi M."/>
            <person name="Sakai K."/>
            <person name="Shibata M."/>
            <person name="Shimokawa T."/>
            <person name="Song J."/>
            <person name="Takazaki Y."/>
            <person name="Terasawa K."/>
            <person name="Tsugane M."/>
            <person name="Tsuji K."/>
            <person name="Ueda S."/>
            <person name="Waki K."/>
            <person name="Yamagata H."/>
            <person name="Yamamoto M."/>
            <person name="Yamamoto S."/>
            <person name="Yamane H."/>
            <person name="Yoshiki S."/>
            <person name="Yoshihara R."/>
            <person name="Yukawa K."/>
            <person name="Zhong H."/>
            <person name="Yano M."/>
            <person name="Yuan Q."/>
            <person name="Ouyang S."/>
            <person name="Liu J."/>
            <person name="Jones K.M."/>
            <person name="Gansberger K."/>
            <person name="Moffat K."/>
            <person name="Hill J."/>
            <person name="Bera J."/>
            <person name="Fadrosh D."/>
            <person name="Jin S."/>
            <person name="Johri S."/>
            <person name="Kim M."/>
            <person name="Overton L."/>
            <person name="Reardon M."/>
            <person name="Tsitrin T."/>
            <person name="Vuong H."/>
            <person name="Weaver B."/>
            <person name="Ciecko A."/>
            <person name="Tallon L."/>
            <person name="Jackson J."/>
            <person name="Pai G."/>
            <person name="Aken S.V."/>
            <person name="Utterback T."/>
            <person name="Reidmuller S."/>
            <person name="Feldblyum T."/>
            <person name="Hsiao J."/>
            <person name="Zismann V."/>
            <person name="Iobst S."/>
            <person name="de Vazeille A.R."/>
            <person name="Buell C.R."/>
            <person name="Ying K."/>
            <person name="Li Y."/>
            <person name="Lu T."/>
            <person name="Huang Y."/>
            <person name="Zhao Q."/>
            <person name="Feng Q."/>
            <person name="Zhang L."/>
            <person name="Zhu J."/>
            <person name="Weng Q."/>
            <person name="Mu J."/>
            <person name="Lu Y."/>
            <person name="Fan D."/>
            <person name="Liu Y."/>
            <person name="Guan J."/>
            <person name="Zhang Y."/>
            <person name="Yu S."/>
            <person name="Liu X."/>
            <person name="Zhang Y."/>
            <person name="Hong G."/>
            <person name="Han B."/>
            <person name="Choisne N."/>
            <person name="Demange N."/>
            <person name="Orjeda G."/>
            <person name="Samain S."/>
            <person name="Cattolico L."/>
            <person name="Pelletier E."/>
            <person name="Couloux A."/>
            <person name="Segurens B."/>
            <person name="Wincker P."/>
            <person name="D'Hont A."/>
            <person name="Scarpelli C."/>
            <person name="Weissenbach J."/>
            <person name="Salanoubat M."/>
            <person name="Quetier F."/>
            <person name="Yu Y."/>
            <person name="Kim H.R."/>
            <person name="Rambo T."/>
            <person name="Currie J."/>
            <person name="Collura K."/>
            <person name="Luo M."/>
            <person name="Yang T."/>
            <person name="Ammiraju J.S.S."/>
            <person name="Engler F."/>
            <person name="Soderlund C."/>
            <person name="Wing R.A."/>
            <person name="Palmer L.E."/>
            <person name="de la Bastide M."/>
            <person name="Spiegel L."/>
            <person name="Nascimento L."/>
            <person name="Zutavern T."/>
            <person name="O'Shaughnessy A."/>
            <person name="Dike S."/>
            <person name="Dedhia N."/>
            <person name="Preston R."/>
            <person name="Balija V."/>
            <person name="McCombie W.R."/>
            <person name="Chow T."/>
            <person name="Chen H."/>
            <person name="Chung M."/>
            <person name="Chen C."/>
            <person name="Shaw J."/>
            <person name="Wu H."/>
            <person name="Hsiao K."/>
            <person name="Chao Y."/>
            <person name="Chu M."/>
            <person name="Cheng C."/>
            <person name="Hour A."/>
            <person name="Lee P."/>
            <person name="Lin S."/>
            <person name="Lin Y."/>
            <person name="Liou J."/>
            <person name="Liu S."/>
            <person name="Hsing Y."/>
            <person name="Raghuvanshi S."/>
            <person name="Mohanty A."/>
            <person name="Bharti A.K."/>
            <person name="Gaur A."/>
            <person name="Gupta V."/>
            <person name="Kumar D."/>
            <person name="Ravi V."/>
            <person name="Vij S."/>
            <person name="Kapur A."/>
            <person name="Khurana P."/>
            <person name="Khurana P."/>
            <person name="Khurana J.P."/>
            <person name="Tyagi A.K."/>
            <person name="Gaikwad K."/>
            <person name="Singh A."/>
            <person name="Dalal V."/>
            <person name="Srivastava S."/>
            <person name="Dixit A."/>
            <person name="Pal A.K."/>
            <person name="Ghazi I.A."/>
            <person name="Yadav M."/>
            <person name="Pandit A."/>
            <person name="Bhargava A."/>
            <person name="Sureshbabu K."/>
            <person name="Batra K."/>
            <person name="Sharma T.R."/>
            <person name="Mohapatra T."/>
            <person name="Singh N.K."/>
            <person name="Messing J."/>
            <person name="Nelson A.B."/>
            <person name="Fuks G."/>
            <person name="Kavchok S."/>
            <person name="Keizer G."/>
            <person name="Linton E."/>
            <person name="Llaca V."/>
            <person name="Song R."/>
            <person name="Tanyolac B."/>
            <person name="Young S."/>
            <person name="Ho-Il K."/>
            <person name="Hahn J.H."/>
            <person name="Sangsakoo G."/>
            <person name="Vanavichit A."/>
            <person name="de Mattos Luiz.A.T."/>
            <person name="Zimmer P.D."/>
            <person name="Malone G."/>
            <person name="Dellagostin O."/>
            <person name="de Oliveira A.C."/>
            <person name="Bevan M."/>
            <person name="Bancroft I."/>
            <person name="Minx P."/>
            <person name="Cordum H."/>
            <person name="Wilson R."/>
            <person name="Cheng Z."/>
            <person name="Jin W."/>
            <person name="Jiang J."/>
            <person name="Leong S.A."/>
            <person name="Iwama H."/>
            <person name="Gojobori T."/>
            <person name="Itoh T."/>
            <person name="Niimura Y."/>
            <person name="Fujii Y."/>
            <person name="Habara T."/>
            <person name="Sakai H."/>
            <person name="Sato Y."/>
            <person name="Wilson G."/>
            <person name="Kumar K."/>
            <person name="McCouch S."/>
            <person name="Juretic N."/>
            <person name="Hoen D."/>
            <person name="Wright S."/>
            <person name="Bruskiewich R."/>
            <person name="Bureau T."/>
            <person name="Miyao A."/>
            <person name="Hirochika H."/>
            <person name="Nishikawa T."/>
            <person name="Kadowaki K."/>
            <person name="Sugiura M."/>
            <person name="Burr B."/>
            <person name="Sasaki T."/>
        </authorList>
    </citation>
    <scope>NUCLEOTIDE SEQUENCE [LARGE SCALE GENOMIC DNA]</scope>
    <source>
        <strain evidence="3">cv. Nipponbare</strain>
    </source>
</reference>
<evidence type="ECO:0000313" key="2">
    <source>
        <dbReference type="EMBL" id="BAS74618.1"/>
    </source>
</evidence>
<dbReference type="InParanoid" id="A0A0P0V8W8"/>
<evidence type="ECO:0000313" key="1">
    <source>
        <dbReference type="EMBL" id="BAS74616.1"/>
    </source>
</evidence>